<keyword evidence="3" id="KW-1185">Reference proteome</keyword>
<comment type="caution">
    <text evidence="2">The sequence shown here is derived from an EMBL/GenBank/DDBJ whole genome shotgun (WGS) entry which is preliminary data.</text>
</comment>
<evidence type="ECO:0000313" key="3">
    <source>
        <dbReference type="Proteomes" id="UP000238042"/>
    </source>
</evidence>
<dbReference type="Proteomes" id="UP000238042">
    <property type="component" value="Unassembled WGS sequence"/>
</dbReference>
<organism evidence="2 3">
    <name type="scientific">Apibacter adventoris</name>
    <dbReference type="NCBI Taxonomy" id="1679466"/>
    <lineage>
        <taxon>Bacteria</taxon>
        <taxon>Pseudomonadati</taxon>
        <taxon>Bacteroidota</taxon>
        <taxon>Flavobacteriia</taxon>
        <taxon>Flavobacteriales</taxon>
        <taxon>Weeksellaceae</taxon>
        <taxon>Apibacter</taxon>
    </lineage>
</organism>
<proteinExistence type="predicted"/>
<feature type="transmembrane region" description="Helical" evidence="1">
    <location>
        <begin position="45"/>
        <end position="64"/>
    </location>
</feature>
<sequence>MIGKLSFGHGLGDLYYIIELVIFLCFIILLNSIKHKINYSFFKYFILLLSVIIILYFSLKLTIYRGVEKPWDGNVFIRWHIN</sequence>
<keyword evidence="1" id="KW-0472">Membrane</keyword>
<protein>
    <submittedName>
        <fullName evidence="2">Uncharacterized protein</fullName>
    </submittedName>
</protein>
<feature type="transmembrane region" description="Helical" evidence="1">
    <location>
        <begin position="14"/>
        <end position="33"/>
    </location>
</feature>
<name>A0A2S8AFF0_9FLAO</name>
<evidence type="ECO:0000313" key="2">
    <source>
        <dbReference type="EMBL" id="PQL94734.1"/>
    </source>
</evidence>
<accession>A0A2S8AFF0</accession>
<reference evidence="2 3" key="1">
    <citation type="submission" date="2018-02" db="EMBL/GenBank/DDBJ databases">
        <title>Genome sequences of Apibacter spp., gut symbionts of Asian honey bees.</title>
        <authorList>
            <person name="Kwong W.K."/>
            <person name="Steele M.I."/>
            <person name="Moran N.A."/>
        </authorList>
    </citation>
    <scope>NUCLEOTIDE SEQUENCE [LARGE SCALE GENOMIC DNA]</scope>
    <source>
        <strain evidence="3">wkB301</strain>
    </source>
</reference>
<evidence type="ECO:0000256" key="1">
    <source>
        <dbReference type="SAM" id="Phobius"/>
    </source>
</evidence>
<keyword evidence="1" id="KW-0812">Transmembrane</keyword>
<dbReference type="AlphaFoldDB" id="A0A2S8AFF0"/>
<keyword evidence="1" id="KW-1133">Transmembrane helix</keyword>
<dbReference type="EMBL" id="PSZM01000006">
    <property type="protein sequence ID" value="PQL94734.1"/>
    <property type="molecule type" value="Genomic_DNA"/>
</dbReference>
<gene>
    <name evidence="2" type="ORF">C4S77_02865</name>
</gene>